<sequence length="138" mass="15786">MPYLLRGVMLSRRYWLLLSLICHLPLSAQQLGKDTPTLGIKPSVCISADDSSECTLTIKLQGSQVLTEALCLYQDERAVQCWQAGQTINLELELQVEQQTRLSLRRTDQTEVAAQQLTSMQAQTSRLRRRLKNDWSFF</sequence>
<comment type="caution">
    <text evidence="2">The sequence shown here is derived from an EMBL/GenBank/DDBJ whole genome shotgun (WGS) entry which is preliminary data.</text>
</comment>
<feature type="signal peptide" evidence="1">
    <location>
        <begin position="1"/>
        <end position="28"/>
    </location>
</feature>
<feature type="chain" id="PRO_5045416165" evidence="1">
    <location>
        <begin position="29"/>
        <end position="138"/>
    </location>
</feature>
<protein>
    <submittedName>
        <fullName evidence="2">DUF3019 domain-containing protein</fullName>
    </submittedName>
</protein>
<name>A0ABV7CK40_9GAMM</name>
<evidence type="ECO:0000256" key="1">
    <source>
        <dbReference type="SAM" id="SignalP"/>
    </source>
</evidence>
<dbReference type="RefSeq" id="WP_377123906.1">
    <property type="nucleotide sequence ID" value="NZ_JBHRSD010000017.1"/>
</dbReference>
<organism evidence="2 3">
    <name type="scientific">Pseudoalteromonas fenneropenaei</name>
    <dbReference type="NCBI Taxonomy" id="1737459"/>
    <lineage>
        <taxon>Bacteria</taxon>
        <taxon>Pseudomonadati</taxon>
        <taxon>Pseudomonadota</taxon>
        <taxon>Gammaproteobacteria</taxon>
        <taxon>Alteromonadales</taxon>
        <taxon>Pseudoalteromonadaceae</taxon>
        <taxon>Pseudoalteromonas</taxon>
    </lineage>
</organism>
<evidence type="ECO:0000313" key="2">
    <source>
        <dbReference type="EMBL" id="MFC3032928.1"/>
    </source>
</evidence>
<dbReference type="EMBL" id="JBHRSD010000017">
    <property type="protein sequence ID" value="MFC3032928.1"/>
    <property type="molecule type" value="Genomic_DNA"/>
</dbReference>
<dbReference type="Proteomes" id="UP001595453">
    <property type="component" value="Unassembled WGS sequence"/>
</dbReference>
<proteinExistence type="predicted"/>
<reference evidence="3" key="1">
    <citation type="journal article" date="2019" name="Int. J. Syst. Evol. Microbiol.">
        <title>The Global Catalogue of Microorganisms (GCM) 10K type strain sequencing project: providing services to taxonomists for standard genome sequencing and annotation.</title>
        <authorList>
            <consortium name="The Broad Institute Genomics Platform"/>
            <consortium name="The Broad Institute Genome Sequencing Center for Infectious Disease"/>
            <person name="Wu L."/>
            <person name="Ma J."/>
        </authorList>
    </citation>
    <scope>NUCLEOTIDE SEQUENCE [LARGE SCALE GENOMIC DNA]</scope>
    <source>
        <strain evidence="3">KCTC 42730</strain>
    </source>
</reference>
<accession>A0ABV7CK40</accession>
<dbReference type="InterPro" id="IPR021559">
    <property type="entry name" value="DUF3019"/>
</dbReference>
<keyword evidence="3" id="KW-1185">Reference proteome</keyword>
<keyword evidence="1" id="KW-0732">Signal</keyword>
<gene>
    <name evidence="2" type="ORF">ACFOEE_10385</name>
</gene>
<dbReference type="Pfam" id="PF11456">
    <property type="entry name" value="DUF3019"/>
    <property type="match status" value="1"/>
</dbReference>
<evidence type="ECO:0000313" key="3">
    <source>
        <dbReference type="Proteomes" id="UP001595453"/>
    </source>
</evidence>